<accession>A0A0A9CXX8</accession>
<dbReference type="AlphaFoldDB" id="A0A0A9CXX8"/>
<reference evidence="1" key="2">
    <citation type="journal article" date="2015" name="Data Brief">
        <title>Shoot transcriptome of the giant reed, Arundo donax.</title>
        <authorList>
            <person name="Barrero R.A."/>
            <person name="Guerrero F.D."/>
            <person name="Moolhuijzen P."/>
            <person name="Goolsby J.A."/>
            <person name="Tidwell J."/>
            <person name="Bellgard S.E."/>
            <person name="Bellgard M.I."/>
        </authorList>
    </citation>
    <scope>NUCLEOTIDE SEQUENCE</scope>
    <source>
        <tissue evidence="1">Shoot tissue taken approximately 20 cm above the soil surface</tissue>
    </source>
</reference>
<sequence length="46" mass="5078">MQVGSIQLKISSGFLLGISKGYEAFWAAACQIRCGRALLSMRRLVF</sequence>
<proteinExistence type="predicted"/>
<name>A0A0A9CXX8_ARUDO</name>
<evidence type="ECO:0000313" key="1">
    <source>
        <dbReference type="EMBL" id="JAD78250.1"/>
    </source>
</evidence>
<reference evidence="1" key="1">
    <citation type="submission" date="2014-09" db="EMBL/GenBank/DDBJ databases">
        <authorList>
            <person name="Magalhaes I.L.F."/>
            <person name="Oliveira U."/>
            <person name="Santos F.R."/>
            <person name="Vidigal T.H.D.A."/>
            <person name="Brescovit A.D."/>
            <person name="Santos A.J."/>
        </authorList>
    </citation>
    <scope>NUCLEOTIDE SEQUENCE</scope>
    <source>
        <tissue evidence="1">Shoot tissue taken approximately 20 cm above the soil surface</tissue>
    </source>
</reference>
<protein>
    <submittedName>
        <fullName evidence="1">Uncharacterized protein</fullName>
    </submittedName>
</protein>
<dbReference type="EMBL" id="GBRH01219645">
    <property type="protein sequence ID" value="JAD78250.1"/>
    <property type="molecule type" value="Transcribed_RNA"/>
</dbReference>
<organism evidence="1">
    <name type="scientific">Arundo donax</name>
    <name type="common">Giant reed</name>
    <name type="synonym">Donax arundinaceus</name>
    <dbReference type="NCBI Taxonomy" id="35708"/>
    <lineage>
        <taxon>Eukaryota</taxon>
        <taxon>Viridiplantae</taxon>
        <taxon>Streptophyta</taxon>
        <taxon>Embryophyta</taxon>
        <taxon>Tracheophyta</taxon>
        <taxon>Spermatophyta</taxon>
        <taxon>Magnoliopsida</taxon>
        <taxon>Liliopsida</taxon>
        <taxon>Poales</taxon>
        <taxon>Poaceae</taxon>
        <taxon>PACMAD clade</taxon>
        <taxon>Arundinoideae</taxon>
        <taxon>Arundineae</taxon>
        <taxon>Arundo</taxon>
    </lineage>
</organism>